<dbReference type="Pfam" id="PF02518">
    <property type="entry name" value="HATPase_c"/>
    <property type="match status" value="1"/>
</dbReference>
<evidence type="ECO:0000256" key="11">
    <source>
        <dbReference type="ARBA" id="ARBA00023012"/>
    </source>
</evidence>
<keyword evidence="9" id="KW-0067">ATP-binding</keyword>
<dbReference type="CDD" id="cd00130">
    <property type="entry name" value="PAS"/>
    <property type="match status" value="1"/>
</dbReference>
<comment type="subcellular location">
    <subcellularLocation>
        <location evidence="2">Membrane</location>
        <topology evidence="2">Multi-pass membrane protein</topology>
    </subcellularLocation>
</comment>
<dbReference type="SUPFAM" id="SSF55874">
    <property type="entry name" value="ATPase domain of HSP90 chaperone/DNA topoisomerase II/histidine kinase"/>
    <property type="match status" value="1"/>
</dbReference>
<dbReference type="SMART" id="SM00388">
    <property type="entry name" value="HisKA"/>
    <property type="match status" value="1"/>
</dbReference>
<evidence type="ECO:0000313" key="17">
    <source>
        <dbReference type="Proteomes" id="UP000831019"/>
    </source>
</evidence>
<dbReference type="InterPro" id="IPR000014">
    <property type="entry name" value="PAS"/>
</dbReference>
<dbReference type="SMART" id="SM00387">
    <property type="entry name" value="HATPase_c"/>
    <property type="match status" value="1"/>
</dbReference>
<evidence type="ECO:0000256" key="5">
    <source>
        <dbReference type="ARBA" id="ARBA00022679"/>
    </source>
</evidence>
<keyword evidence="4" id="KW-0597">Phosphoprotein</keyword>
<comment type="catalytic activity">
    <reaction evidence="1">
        <text>ATP + protein L-histidine = ADP + protein N-phospho-L-histidine.</text>
        <dbReference type="EC" id="2.7.13.3"/>
    </reaction>
</comment>
<evidence type="ECO:0000256" key="10">
    <source>
        <dbReference type="ARBA" id="ARBA00022989"/>
    </source>
</evidence>
<evidence type="ECO:0000256" key="6">
    <source>
        <dbReference type="ARBA" id="ARBA00022692"/>
    </source>
</evidence>
<dbReference type="PRINTS" id="PR00344">
    <property type="entry name" value="BCTRLSENSOR"/>
</dbReference>
<dbReference type="InterPro" id="IPR036097">
    <property type="entry name" value="HisK_dim/P_sf"/>
</dbReference>
<dbReference type="Gene3D" id="3.30.450.40">
    <property type="match status" value="1"/>
</dbReference>
<keyword evidence="6" id="KW-0812">Transmembrane</keyword>
<evidence type="ECO:0000313" key="16">
    <source>
        <dbReference type="EMBL" id="UOA13772.1"/>
    </source>
</evidence>
<dbReference type="SUPFAM" id="SSF47384">
    <property type="entry name" value="Homodimeric domain of signal transducing histidine kinase"/>
    <property type="match status" value="1"/>
</dbReference>
<keyword evidence="11" id="KW-0902">Two-component regulatory system</keyword>
<dbReference type="EMBL" id="CP085144">
    <property type="protein sequence ID" value="UOA13772.1"/>
    <property type="molecule type" value="Genomic_DNA"/>
</dbReference>
<dbReference type="CDD" id="cd00075">
    <property type="entry name" value="HATPase"/>
    <property type="match status" value="1"/>
</dbReference>
<dbReference type="PROSITE" id="PS50109">
    <property type="entry name" value="HIS_KIN"/>
    <property type="match status" value="1"/>
</dbReference>
<dbReference type="SUPFAM" id="SSF55785">
    <property type="entry name" value="PYP-like sensor domain (PAS domain)"/>
    <property type="match status" value="1"/>
</dbReference>
<dbReference type="InterPro" id="IPR003594">
    <property type="entry name" value="HATPase_dom"/>
</dbReference>
<accession>A0ABY3ZGJ2</accession>
<dbReference type="Proteomes" id="UP000831019">
    <property type="component" value="Chromosome"/>
</dbReference>
<gene>
    <name evidence="16" type="primary">atoS_1</name>
    <name evidence="16" type="ORF">DSM109990_00565</name>
</gene>
<keyword evidence="8 16" id="KW-0418">Kinase</keyword>
<protein>
    <recommendedName>
        <fullName evidence="3">histidine kinase</fullName>
        <ecNumber evidence="3">2.7.13.3</ecNumber>
    </recommendedName>
</protein>
<evidence type="ECO:0000256" key="8">
    <source>
        <dbReference type="ARBA" id="ARBA00022777"/>
    </source>
</evidence>
<dbReference type="InterPro" id="IPR036890">
    <property type="entry name" value="HATPase_C_sf"/>
</dbReference>
<sequence length="529" mass="58178">MNDFYSALADFDDPLRQLYMLAVEPDLTTEDKIAKLLRLGTEALELELGIVNRVDQPVYECLYVYGPDWAPAPGTTFDINGTYCLQTLSSADVTSFHHAGQQEISSHPCYETFKLESYIGAPLKCGGELFGTINFSGRAPRSGPFSRAQVQFVQFLARWLSSELTLQSERRELREQRGLLSAMVDAVPEAIIMADPNRRVALVNPAVETLFGYEPEQLLGRQTAVLYETLGGYERAGEEQFNPQASTAPGALSIACRRADGTTFEGQVSTAKVETDRGEHLGFLGVVRDVSEQREFERAKDQLIATVSHEMKTPLTSLSGALRLLEVGQDDLPPQKQKLLRLALRNARAIDQMVADILDVETLRRPDQSGFAERPLAPLLTQASETLIPYAKDRGVRLEIHPTAAPATLLRLHEGRLMRLLSNLLSNAIKASDEGGTVKLGVSENGMGFWVRDEGSGLPLDLQPVLFERFSRGSSYRVEEGHGLGMSIVKAIVDQHLGSIKFETAEGKGTTFFVDFPALESQADAMAAN</sequence>
<dbReference type="GO" id="GO:0004673">
    <property type="term" value="F:protein histidine kinase activity"/>
    <property type="evidence" value="ECO:0007669"/>
    <property type="project" value="UniProtKB-EC"/>
</dbReference>
<dbReference type="InterPro" id="IPR003661">
    <property type="entry name" value="HisK_dim/P_dom"/>
</dbReference>
<keyword evidence="5 16" id="KW-0808">Transferase</keyword>
<name>A0ABY3ZGJ2_9RHOB</name>
<dbReference type="PANTHER" id="PTHR42878">
    <property type="entry name" value="TWO-COMPONENT HISTIDINE KINASE"/>
    <property type="match status" value="1"/>
</dbReference>
<evidence type="ECO:0000256" key="1">
    <source>
        <dbReference type="ARBA" id="ARBA00000085"/>
    </source>
</evidence>
<evidence type="ECO:0000256" key="9">
    <source>
        <dbReference type="ARBA" id="ARBA00022840"/>
    </source>
</evidence>
<dbReference type="Pfam" id="PF01590">
    <property type="entry name" value="GAF"/>
    <property type="match status" value="1"/>
</dbReference>
<evidence type="ECO:0000256" key="12">
    <source>
        <dbReference type="ARBA" id="ARBA00023136"/>
    </source>
</evidence>
<evidence type="ECO:0000256" key="3">
    <source>
        <dbReference type="ARBA" id="ARBA00012438"/>
    </source>
</evidence>
<feature type="domain" description="PAC" evidence="15">
    <location>
        <begin position="250"/>
        <end position="302"/>
    </location>
</feature>
<evidence type="ECO:0000259" key="14">
    <source>
        <dbReference type="PROSITE" id="PS50112"/>
    </source>
</evidence>
<dbReference type="InterPro" id="IPR050351">
    <property type="entry name" value="BphY/WalK/GraS-like"/>
</dbReference>
<reference evidence="17" key="1">
    <citation type="journal article" date="2022" name="Microorganisms">
        <title>Beyond the ABCs#Discovery of Three New Plasmid Types in Rhodobacterales (RepQ, RepY, RepW).</title>
        <authorList>
            <person name="Freese H.M."/>
            <person name="Ringel V."/>
            <person name="Overmann J."/>
            <person name="Petersen J."/>
        </authorList>
    </citation>
    <scope>NUCLEOTIDE SEQUENCE [LARGE SCALE GENOMIC DNA]</scope>
    <source>
        <strain evidence="17">DSM 109990</strain>
    </source>
</reference>
<dbReference type="PANTHER" id="PTHR42878:SF7">
    <property type="entry name" value="SENSOR HISTIDINE KINASE GLRK"/>
    <property type="match status" value="1"/>
</dbReference>
<dbReference type="SMART" id="SM00086">
    <property type="entry name" value="PAC"/>
    <property type="match status" value="1"/>
</dbReference>
<dbReference type="InterPro" id="IPR005467">
    <property type="entry name" value="His_kinase_dom"/>
</dbReference>
<dbReference type="PROSITE" id="PS50112">
    <property type="entry name" value="PAS"/>
    <property type="match status" value="1"/>
</dbReference>
<proteinExistence type="predicted"/>
<dbReference type="RefSeq" id="WP_243262264.1">
    <property type="nucleotide sequence ID" value="NZ_CP085144.1"/>
</dbReference>
<dbReference type="Gene3D" id="3.30.450.20">
    <property type="entry name" value="PAS domain"/>
    <property type="match status" value="1"/>
</dbReference>
<dbReference type="InterPro" id="IPR003018">
    <property type="entry name" value="GAF"/>
</dbReference>
<dbReference type="InterPro" id="IPR013767">
    <property type="entry name" value="PAS_fold"/>
</dbReference>
<dbReference type="InterPro" id="IPR029016">
    <property type="entry name" value="GAF-like_dom_sf"/>
</dbReference>
<dbReference type="CDD" id="cd00082">
    <property type="entry name" value="HisKA"/>
    <property type="match status" value="1"/>
</dbReference>
<organism evidence="16 17">
    <name type="scientific">Sulfitobacter dubius</name>
    <dbReference type="NCBI Taxonomy" id="218673"/>
    <lineage>
        <taxon>Bacteria</taxon>
        <taxon>Pseudomonadati</taxon>
        <taxon>Pseudomonadota</taxon>
        <taxon>Alphaproteobacteria</taxon>
        <taxon>Rhodobacterales</taxon>
        <taxon>Roseobacteraceae</taxon>
        <taxon>Sulfitobacter</taxon>
    </lineage>
</organism>
<evidence type="ECO:0000256" key="7">
    <source>
        <dbReference type="ARBA" id="ARBA00022741"/>
    </source>
</evidence>
<dbReference type="Gene3D" id="1.10.287.130">
    <property type="match status" value="1"/>
</dbReference>
<feature type="domain" description="Histidine kinase" evidence="13">
    <location>
        <begin position="306"/>
        <end position="520"/>
    </location>
</feature>
<keyword evidence="17" id="KW-1185">Reference proteome</keyword>
<dbReference type="Pfam" id="PF00512">
    <property type="entry name" value="HisKA"/>
    <property type="match status" value="1"/>
</dbReference>
<dbReference type="InterPro" id="IPR035965">
    <property type="entry name" value="PAS-like_dom_sf"/>
</dbReference>
<dbReference type="InterPro" id="IPR000700">
    <property type="entry name" value="PAS-assoc_C"/>
</dbReference>
<dbReference type="EC" id="2.7.13.3" evidence="3"/>
<keyword evidence="7" id="KW-0547">Nucleotide-binding</keyword>
<keyword evidence="12" id="KW-0472">Membrane</keyword>
<dbReference type="Gene3D" id="3.30.565.10">
    <property type="entry name" value="Histidine kinase-like ATPase, C-terminal domain"/>
    <property type="match status" value="1"/>
</dbReference>
<dbReference type="SMART" id="SM00091">
    <property type="entry name" value="PAS"/>
    <property type="match status" value="1"/>
</dbReference>
<evidence type="ECO:0000259" key="13">
    <source>
        <dbReference type="PROSITE" id="PS50109"/>
    </source>
</evidence>
<keyword evidence="10" id="KW-1133">Transmembrane helix</keyword>
<dbReference type="SUPFAM" id="SSF55781">
    <property type="entry name" value="GAF domain-like"/>
    <property type="match status" value="1"/>
</dbReference>
<feature type="domain" description="PAS" evidence="14">
    <location>
        <begin position="176"/>
        <end position="230"/>
    </location>
</feature>
<dbReference type="Pfam" id="PF00989">
    <property type="entry name" value="PAS"/>
    <property type="match status" value="1"/>
</dbReference>
<evidence type="ECO:0000259" key="15">
    <source>
        <dbReference type="PROSITE" id="PS50113"/>
    </source>
</evidence>
<evidence type="ECO:0000256" key="2">
    <source>
        <dbReference type="ARBA" id="ARBA00004141"/>
    </source>
</evidence>
<evidence type="ECO:0000256" key="4">
    <source>
        <dbReference type="ARBA" id="ARBA00022553"/>
    </source>
</evidence>
<dbReference type="InterPro" id="IPR004358">
    <property type="entry name" value="Sig_transdc_His_kin-like_C"/>
</dbReference>
<dbReference type="NCBIfam" id="TIGR00229">
    <property type="entry name" value="sensory_box"/>
    <property type="match status" value="1"/>
</dbReference>
<dbReference type="InterPro" id="IPR001610">
    <property type="entry name" value="PAC"/>
</dbReference>
<dbReference type="PROSITE" id="PS50113">
    <property type="entry name" value="PAC"/>
    <property type="match status" value="1"/>
</dbReference>